<evidence type="ECO:0008006" key="4">
    <source>
        <dbReference type="Google" id="ProtNLM"/>
    </source>
</evidence>
<dbReference type="Proteomes" id="UP001399917">
    <property type="component" value="Unassembled WGS sequence"/>
</dbReference>
<feature type="transmembrane region" description="Helical" evidence="1">
    <location>
        <begin position="36"/>
        <end position="53"/>
    </location>
</feature>
<dbReference type="RefSeq" id="WP_344844568.1">
    <property type="nucleotide sequence ID" value="NZ_BAABDF010000005.1"/>
</dbReference>
<protein>
    <recommendedName>
        <fullName evidence="4">50S ribosomal protein L35</fullName>
    </recommendedName>
</protein>
<evidence type="ECO:0000313" key="3">
    <source>
        <dbReference type="Proteomes" id="UP001399917"/>
    </source>
</evidence>
<keyword evidence="1" id="KW-0472">Membrane</keyword>
<keyword evidence="1" id="KW-1133">Transmembrane helix</keyword>
<keyword evidence="1" id="KW-0812">Transmembrane</keyword>
<dbReference type="EMBL" id="BAABDF010000005">
    <property type="protein sequence ID" value="GAA3861909.1"/>
    <property type="molecule type" value="Genomic_DNA"/>
</dbReference>
<name>A0ABP7K0W5_9RHOB</name>
<gene>
    <name evidence="2" type="ORF">GCM10022404_10690</name>
</gene>
<reference evidence="3" key="1">
    <citation type="journal article" date="2019" name="Int. J. Syst. Evol. Microbiol.">
        <title>The Global Catalogue of Microorganisms (GCM) 10K type strain sequencing project: providing services to taxonomists for standard genome sequencing and annotation.</title>
        <authorList>
            <consortium name="The Broad Institute Genomics Platform"/>
            <consortium name="The Broad Institute Genome Sequencing Center for Infectious Disease"/>
            <person name="Wu L."/>
            <person name="Ma J."/>
        </authorList>
    </citation>
    <scope>NUCLEOTIDE SEQUENCE [LARGE SCALE GENOMIC DNA]</scope>
    <source>
        <strain evidence="3">JCM 17190</strain>
    </source>
</reference>
<sequence>MNSLDTDLFLVLGSIIALLSVPAVIGAFSDSRPPRAAAILLMLGGGLIVLAITQHPGGYTITDLPDTVYRVIGRIF</sequence>
<evidence type="ECO:0000256" key="1">
    <source>
        <dbReference type="SAM" id="Phobius"/>
    </source>
</evidence>
<comment type="caution">
    <text evidence="2">The sequence shown here is derived from an EMBL/GenBank/DDBJ whole genome shotgun (WGS) entry which is preliminary data.</text>
</comment>
<accession>A0ABP7K0W5</accession>
<proteinExistence type="predicted"/>
<evidence type="ECO:0000313" key="2">
    <source>
        <dbReference type="EMBL" id="GAA3861909.1"/>
    </source>
</evidence>
<organism evidence="2 3">
    <name type="scientific">Celeribacter arenosi</name>
    <dbReference type="NCBI Taxonomy" id="792649"/>
    <lineage>
        <taxon>Bacteria</taxon>
        <taxon>Pseudomonadati</taxon>
        <taxon>Pseudomonadota</taxon>
        <taxon>Alphaproteobacteria</taxon>
        <taxon>Rhodobacterales</taxon>
        <taxon>Roseobacteraceae</taxon>
        <taxon>Celeribacter</taxon>
    </lineage>
</organism>
<keyword evidence="3" id="KW-1185">Reference proteome</keyword>